<dbReference type="KEGG" id="csl:COCSUDRAFT_59330"/>
<gene>
    <name evidence="1" type="ORF">COCSUDRAFT_59330</name>
</gene>
<dbReference type="EMBL" id="AGSI01000002">
    <property type="protein sequence ID" value="EIE26822.1"/>
    <property type="molecule type" value="Genomic_DNA"/>
</dbReference>
<protein>
    <submittedName>
        <fullName evidence="1">Uncharacterized protein</fullName>
    </submittedName>
</protein>
<comment type="caution">
    <text evidence="1">The sequence shown here is derived from an EMBL/GenBank/DDBJ whole genome shotgun (WGS) entry which is preliminary data.</text>
</comment>
<dbReference type="RefSeq" id="XP_005651366.1">
    <property type="nucleotide sequence ID" value="XM_005651309.1"/>
</dbReference>
<proteinExistence type="predicted"/>
<reference evidence="1 2" key="1">
    <citation type="journal article" date="2012" name="Genome Biol.">
        <title>The genome of the polar eukaryotic microalga coccomyxa subellipsoidea reveals traits of cold adaptation.</title>
        <authorList>
            <person name="Blanc G."/>
            <person name="Agarkova I."/>
            <person name="Grimwood J."/>
            <person name="Kuo A."/>
            <person name="Brueggeman A."/>
            <person name="Dunigan D."/>
            <person name="Gurnon J."/>
            <person name="Ladunga I."/>
            <person name="Lindquist E."/>
            <person name="Lucas S."/>
            <person name="Pangilinan J."/>
            <person name="Proschold T."/>
            <person name="Salamov A."/>
            <person name="Schmutz J."/>
            <person name="Weeks D."/>
            <person name="Yamada T."/>
            <person name="Claverie J.M."/>
            <person name="Grigoriev I."/>
            <person name="Van Etten J."/>
            <person name="Lomsadze A."/>
            <person name="Borodovsky M."/>
        </authorList>
    </citation>
    <scope>NUCLEOTIDE SEQUENCE [LARGE SCALE GENOMIC DNA]</scope>
    <source>
        <strain evidence="1 2">C-169</strain>
    </source>
</reference>
<keyword evidence="2" id="KW-1185">Reference proteome</keyword>
<dbReference type="GeneID" id="17044832"/>
<evidence type="ECO:0000313" key="1">
    <source>
        <dbReference type="EMBL" id="EIE26822.1"/>
    </source>
</evidence>
<dbReference type="OrthoDB" id="510826at2759"/>
<organism evidence="1 2">
    <name type="scientific">Coccomyxa subellipsoidea (strain C-169)</name>
    <name type="common">Green microalga</name>
    <dbReference type="NCBI Taxonomy" id="574566"/>
    <lineage>
        <taxon>Eukaryota</taxon>
        <taxon>Viridiplantae</taxon>
        <taxon>Chlorophyta</taxon>
        <taxon>core chlorophytes</taxon>
        <taxon>Trebouxiophyceae</taxon>
        <taxon>Trebouxiophyceae incertae sedis</taxon>
        <taxon>Coccomyxaceae</taxon>
        <taxon>Coccomyxa</taxon>
        <taxon>Coccomyxa subellipsoidea</taxon>
    </lineage>
</organism>
<name>I0Z853_COCSC</name>
<evidence type="ECO:0000313" key="2">
    <source>
        <dbReference type="Proteomes" id="UP000007264"/>
    </source>
</evidence>
<accession>I0Z853</accession>
<sequence length="133" mass="15617">MQQHRHTGLGPVCSIDGKTLHLTRSRSDVEKDYIKQWKITTARDGSIKPRTFWSTIFFVPLWFKYEVVPEIVRYAWFIVWSAAKALHYKYHKWAVLQGAKLDLELARKGNVPMQTFSRRLVLERFHKKNAAGS</sequence>
<dbReference type="AlphaFoldDB" id="I0Z853"/>
<dbReference type="Proteomes" id="UP000007264">
    <property type="component" value="Unassembled WGS sequence"/>
</dbReference>